<feature type="domain" description="PseI/NeuA/B-like" evidence="1">
    <location>
        <begin position="1"/>
        <end position="145"/>
    </location>
</feature>
<evidence type="ECO:0000313" key="2">
    <source>
        <dbReference type="EMBL" id="GAI79902.1"/>
    </source>
</evidence>
<dbReference type="Gene3D" id="3.20.20.70">
    <property type="entry name" value="Aldolase class I"/>
    <property type="match status" value="1"/>
</dbReference>
<dbReference type="AlphaFoldDB" id="X1RGQ8"/>
<comment type="caution">
    <text evidence="2">The sequence shown here is derived from an EMBL/GenBank/DDBJ whole genome shotgun (WGS) entry which is preliminary data.</text>
</comment>
<evidence type="ECO:0000259" key="1">
    <source>
        <dbReference type="Pfam" id="PF03102"/>
    </source>
</evidence>
<dbReference type="InterPro" id="IPR013132">
    <property type="entry name" value="PseI/NeuA/B-like_N"/>
</dbReference>
<proteinExistence type="predicted"/>
<accession>X1RGQ8</accession>
<protein>
    <recommendedName>
        <fullName evidence="1">PseI/NeuA/B-like domain-containing protein</fullName>
    </recommendedName>
</protein>
<dbReference type="SUPFAM" id="SSF51569">
    <property type="entry name" value="Aldolase"/>
    <property type="match status" value="1"/>
</dbReference>
<feature type="non-terminal residue" evidence="2">
    <location>
        <position position="145"/>
    </location>
</feature>
<dbReference type="PANTHER" id="PTHR42966">
    <property type="entry name" value="N-ACETYLNEURAMINATE SYNTHASE"/>
    <property type="match status" value="1"/>
</dbReference>
<name>X1RGQ8_9ZZZZ</name>
<reference evidence="2" key="1">
    <citation type="journal article" date="2014" name="Front. Microbiol.">
        <title>High frequency of phylogenetically diverse reductive dehalogenase-homologous genes in deep subseafloor sedimentary metagenomes.</title>
        <authorList>
            <person name="Kawai M."/>
            <person name="Futagami T."/>
            <person name="Toyoda A."/>
            <person name="Takaki Y."/>
            <person name="Nishi S."/>
            <person name="Hori S."/>
            <person name="Arai W."/>
            <person name="Tsubouchi T."/>
            <person name="Morono Y."/>
            <person name="Uchiyama I."/>
            <person name="Ito T."/>
            <person name="Fujiyama A."/>
            <person name="Inagaki F."/>
            <person name="Takami H."/>
        </authorList>
    </citation>
    <scope>NUCLEOTIDE SEQUENCE</scope>
    <source>
        <strain evidence="2">Expedition CK06-06</strain>
    </source>
</reference>
<dbReference type="Pfam" id="PF03102">
    <property type="entry name" value="NeuB"/>
    <property type="match status" value="1"/>
</dbReference>
<dbReference type="GO" id="GO:0047444">
    <property type="term" value="F:N-acylneuraminate-9-phosphate synthase activity"/>
    <property type="evidence" value="ECO:0007669"/>
    <property type="project" value="TreeGrafter"/>
</dbReference>
<dbReference type="InterPro" id="IPR051690">
    <property type="entry name" value="PseI-like"/>
</dbReference>
<dbReference type="PANTHER" id="PTHR42966:SF1">
    <property type="entry name" value="SIALIC ACID SYNTHASE"/>
    <property type="match status" value="1"/>
</dbReference>
<dbReference type="GO" id="GO:0016051">
    <property type="term" value="P:carbohydrate biosynthetic process"/>
    <property type="evidence" value="ECO:0007669"/>
    <property type="project" value="InterPro"/>
</dbReference>
<sequence length="145" mass="16418">FKAEDVVTVQGKMANYQKKNAGKTESQLEMLRKLELKEKFYKPIIKRCKEKNIIFLSTPHGGFEAVDFLQKLNVPAFKFGSGDLTNLPLLQYTAKYKKPMIISTGMATMKEVKEAINTIKKAGNNKIIALHCTTNYPCPFNEVNL</sequence>
<gene>
    <name evidence="2" type="ORF">S12H4_24634</name>
</gene>
<organism evidence="2">
    <name type="scientific">marine sediment metagenome</name>
    <dbReference type="NCBI Taxonomy" id="412755"/>
    <lineage>
        <taxon>unclassified sequences</taxon>
        <taxon>metagenomes</taxon>
        <taxon>ecological metagenomes</taxon>
    </lineage>
</organism>
<dbReference type="EMBL" id="BARW01013436">
    <property type="protein sequence ID" value="GAI79902.1"/>
    <property type="molecule type" value="Genomic_DNA"/>
</dbReference>
<dbReference type="InterPro" id="IPR013785">
    <property type="entry name" value="Aldolase_TIM"/>
</dbReference>
<feature type="non-terminal residue" evidence="2">
    <location>
        <position position="1"/>
    </location>
</feature>